<dbReference type="AlphaFoldDB" id="A0A1Y4DB70"/>
<dbReference type="PANTHER" id="PTHR30441">
    <property type="entry name" value="DUF748 DOMAIN-CONTAINING PROTEIN"/>
    <property type="match status" value="1"/>
</dbReference>
<dbReference type="EMBL" id="NFJD01000004">
    <property type="protein sequence ID" value="OUO56306.1"/>
    <property type="molecule type" value="Genomic_DNA"/>
</dbReference>
<dbReference type="GO" id="GO:0090313">
    <property type="term" value="P:regulation of protein targeting to membrane"/>
    <property type="evidence" value="ECO:0007669"/>
    <property type="project" value="TreeGrafter"/>
</dbReference>
<gene>
    <name evidence="1" type="ORF">B5F75_06740</name>
</gene>
<organism evidence="1 2">
    <name type="scientific">Candidatus Avelusimicrobium gallicola</name>
    <dbReference type="NCBI Taxonomy" id="2562704"/>
    <lineage>
        <taxon>Bacteria</taxon>
        <taxon>Pseudomonadati</taxon>
        <taxon>Elusimicrobiota</taxon>
        <taxon>Elusimicrobia</taxon>
        <taxon>Elusimicrobiales</taxon>
        <taxon>Elusimicrobiaceae</taxon>
        <taxon>Candidatus Avelusimicrobium</taxon>
    </lineage>
</organism>
<dbReference type="PANTHER" id="PTHR30441:SF4">
    <property type="entry name" value="PROTEIN ASMA"/>
    <property type="match status" value="1"/>
</dbReference>
<dbReference type="InterPro" id="IPR008023">
    <property type="entry name" value="DUF748"/>
</dbReference>
<name>A0A1Y4DB70_9BACT</name>
<dbReference type="OrthoDB" id="9757969at2"/>
<dbReference type="GO" id="GO:0005886">
    <property type="term" value="C:plasma membrane"/>
    <property type="evidence" value="ECO:0007669"/>
    <property type="project" value="TreeGrafter"/>
</dbReference>
<comment type="caution">
    <text evidence="1">The sequence shown here is derived from an EMBL/GenBank/DDBJ whole genome shotgun (WGS) entry which is preliminary data.</text>
</comment>
<proteinExistence type="predicted"/>
<accession>A0A1Y4DB70</accession>
<reference evidence="2" key="1">
    <citation type="submission" date="2017-04" db="EMBL/GenBank/DDBJ databases">
        <title>Function of individual gut microbiota members based on whole genome sequencing of pure cultures obtained from chicken caecum.</title>
        <authorList>
            <person name="Medvecky M."/>
            <person name="Cejkova D."/>
            <person name="Polansky O."/>
            <person name="Karasova D."/>
            <person name="Kubasova T."/>
            <person name="Cizek A."/>
            <person name="Rychlik I."/>
        </authorList>
    </citation>
    <scope>NUCLEOTIDE SEQUENCE [LARGE SCALE GENOMIC DNA]</scope>
    <source>
        <strain evidence="2">An273</strain>
    </source>
</reference>
<dbReference type="Pfam" id="PF05359">
    <property type="entry name" value="DUF748"/>
    <property type="match status" value="1"/>
</dbReference>
<dbReference type="RefSeq" id="WP_087289253.1">
    <property type="nucleotide sequence ID" value="NZ_NFJD01000004.1"/>
</dbReference>
<protein>
    <recommendedName>
        <fullName evidence="3">AsmA-like C-terminal domain-containing protein</fullName>
    </recommendedName>
</protein>
<dbReference type="Proteomes" id="UP000196368">
    <property type="component" value="Unassembled WGS sequence"/>
</dbReference>
<evidence type="ECO:0008006" key="3">
    <source>
        <dbReference type="Google" id="ProtNLM"/>
    </source>
</evidence>
<sequence length="766" mass="86362">MSKKKKKKRSFWSWVWRFIKSCVVLSLRTVLFTVMLLLLIAAGLWLLFLKTFNAQHISELITEELQKRLDRPVIISSLDLKFINTVELKGFSVVDTEGAPGYALLSADSVTLQFKLLPLLDQQLIIDEVSLNSPRFNIVRLPDGTYNMPQIRTPKEKSVYTSELTGRKLAVSVEDWSVHNGVLSYKDLASGVSHAIYGLNMHFEQLRFNELSRFQAEMILRNKWGDNISDMEIKGTGHVNFANFDWSKFALRSLRTQVFLFQKPVDLLIDLDNLRTPYFNVKASVPAFASKDLSLFHEKELGFSIPKAQLTAQGKLEQDYRLLTLSQVSVSAADVQAQGSGTLDFTQTPFTADLSAKTNFFKLADKHTYYPDIRQYKLTGQAAVSAQLQRQKGKFSLPLLNVQGKDVSGLFYGFKAENIDGEFQAKQNFSDLYARTTAGKVTVHNSVFDKLDLSASWRKGNLYAYIASTELNKVPFKLSLSVNNLKSARRKIRTSIYWKDLDPLAFIDTVKDFVTVITPLLKKGAKFKEPVEGELAWLRNFRDRLPKFMPNFAGNLTADTFSTQVLSGNRFSAEFDFTGMSAGMKNLSGPLEARLEGGVIHQMEKLAEEQQALNITFQPFILMHRMERAGSFKVGQVLKDVPFNDMAVSVNFDKGRMQINNAYTVGPTISAAVSGWTDWVNENFDIIIWTMFNNTSRSGALAENLTDESGNPALAFRVSSSMLKPKLEMMRAKKTGQTIRTAQEQGLNTSFKAAQEFIQGDFHAKK</sequence>
<dbReference type="InterPro" id="IPR052894">
    <property type="entry name" value="AsmA-related"/>
</dbReference>
<evidence type="ECO:0000313" key="1">
    <source>
        <dbReference type="EMBL" id="OUO56306.1"/>
    </source>
</evidence>
<keyword evidence="2" id="KW-1185">Reference proteome</keyword>
<evidence type="ECO:0000313" key="2">
    <source>
        <dbReference type="Proteomes" id="UP000196368"/>
    </source>
</evidence>